<protein>
    <recommendedName>
        <fullName evidence="1">Reverse transcriptase zinc-binding domain-containing protein</fullName>
    </recommendedName>
</protein>
<evidence type="ECO:0000313" key="3">
    <source>
        <dbReference type="Proteomes" id="UP000823388"/>
    </source>
</evidence>
<dbReference type="InterPro" id="IPR026960">
    <property type="entry name" value="RVT-Znf"/>
</dbReference>
<comment type="caution">
    <text evidence="2">The sequence shown here is derived from an EMBL/GenBank/DDBJ whole genome shotgun (WGS) entry which is preliminary data.</text>
</comment>
<sequence>MDNKWGIHTSSAYRIQFMGRFKKKCQSPQFGRQKLNQNAKSLHGSSSTVRYSLHNLERRGWPHDPLCKLCNSAPETSAHLCKDCPYTSAVWTHVTRWFDLQQLPPSSSTSTVYRWWKMCRKVFSKEQKPAFDGLMICFWWNIWKKRNQRIFQQES</sequence>
<dbReference type="EMBL" id="CM029043">
    <property type="protein sequence ID" value="KAG2613660.1"/>
    <property type="molecule type" value="Genomic_DNA"/>
</dbReference>
<keyword evidence="3" id="KW-1185">Reference proteome</keyword>
<dbReference type="Pfam" id="PF13966">
    <property type="entry name" value="zf-RVT"/>
    <property type="match status" value="1"/>
</dbReference>
<feature type="domain" description="Reverse transcriptase zinc-binding" evidence="1">
    <location>
        <begin position="54"/>
        <end position="91"/>
    </location>
</feature>
<dbReference type="AlphaFoldDB" id="A0A8T0TS48"/>
<organism evidence="2 3">
    <name type="scientific">Panicum virgatum</name>
    <name type="common">Blackwell switchgrass</name>
    <dbReference type="NCBI Taxonomy" id="38727"/>
    <lineage>
        <taxon>Eukaryota</taxon>
        <taxon>Viridiplantae</taxon>
        <taxon>Streptophyta</taxon>
        <taxon>Embryophyta</taxon>
        <taxon>Tracheophyta</taxon>
        <taxon>Spermatophyta</taxon>
        <taxon>Magnoliopsida</taxon>
        <taxon>Liliopsida</taxon>
        <taxon>Poales</taxon>
        <taxon>Poaceae</taxon>
        <taxon>PACMAD clade</taxon>
        <taxon>Panicoideae</taxon>
        <taxon>Panicodae</taxon>
        <taxon>Paniceae</taxon>
        <taxon>Panicinae</taxon>
        <taxon>Panicum</taxon>
        <taxon>Panicum sect. Hiantes</taxon>
    </lineage>
</organism>
<evidence type="ECO:0000259" key="1">
    <source>
        <dbReference type="Pfam" id="PF13966"/>
    </source>
</evidence>
<accession>A0A8T0TS48</accession>
<name>A0A8T0TS48_PANVG</name>
<proteinExistence type="predicted"/>
<gene>
    <name evidence="2" type="ORF">PVAP13_4KG388801</name>
</gene>
<evidence type="ECO:0000313" key="2">
    <source>
        <dbReference type="EMBL" id="KAG2613660.1"/>
    </source>
</evidence>
<reference evidence="2" key="1">
    <citation type="submission" date="2020-05" db="EMBL/GenBank/DDBJ databases">
        <title>WGS assembly of Panicum virgatum.</title>
        <authorList>
            <person name="Lovell J.T."/>
            <person name="Jenkins J."/>
            <person name="Shu S."/>
            <person name="Juenger T.E."/>
            <person name="Schmutz J."/>
        </authorList>
    </citation>
    <scope>NUCLEOTIDE SEQUENCE</scope>
    <source>
        <strain evidence="2">AP13</strain>
    </source>
</reference>
<dbReference type="Proteomes" id="UP000823388">
    <property type="component" value="Chromosome 4K"/>
</dbReference>